<feature type="transmembrane region" description="Helical" evidence="6">
    <location>
        <begin position="141"/>
        <end position="161"/>
    </location>
</feature>
<protein>
    <submittedName>
        <fullName evidence="7">UbiA prenyltransferase family protein</fullName>
    </submittedName>
</protein>
<feature type="transmembrane region" description="Helical" evidence="6">
    <location>
        <begin position="182"/>
        <end position="202"/>
    </location>
</feature>
<feature type="transmembrane region" description="Helical" evidence="6">
    <location>
        <begin position="7"/>
        <end position="31"/>
    </location>
</feature>
<keyword evidence="4 6" id="KW-1133">Transmembrane helix</keyword>
<evidence type="ECO:0000256" key="1">
    <source>
        <dbReference type="ARBA" id="ARBA00004141"/>
    </source>
</evidence>
<keyword evidence="8" id="KW-1185">Reference proteome</keyword>
<name>A0A931EAW5_9BACT</name>
<evidence type="ECO:0000256" key="3">
    <source>
        <dbReference type="ARBA" id="ARBA00022692"/>
    </source>
</evidence>
<dbReference type="InterPro" id="IPR000537">
    <property type="entry name" value="UbiA_prenyltransferase"/>
</dbReference>
<dbReference type="EMBL" id="JADWYR010000002">
    <property type="protein sequence ID" value="MBG9377574.1"/>
    <property type="molecule type" value="Genomic_DNA"/>
</dbReference>
<gene>
    <name evidence="7" type="ORF">I5907_15120</name>
</gene>
<feature type="transmembrane region" description="Helical" evidence="6">
    <location>
        <begin position="70"/>
        <end position="97"/>
    </location>
</feature>
<organism evidence="7 8">
    <name type="scientific">Panacibacter microcysteis</name>
    <dbReference type="NCBI Taxonomy" id="2793269"/>
    <lineage>
        <taxon>Bacteria</taxon>
        <taxon>Pseudomonadati</taxon>
        <taxon>Bacteroidota</taxon>
        <taxon>Chitinophagia</taxon>
        <taxon>Chitinophagales</taxon>
        <taxon>Chitinophagaceae</taxon>
        <taxon>Panacibacter</taxon>
    </lineage>
</organism>
<proteinExistence type="predicted"/>
<dbReference type="Proteomes" id="UP000628448">
    <property type="component" value="Unassembled WGS sequence"/>
</dbReference>
<dbReference type="GO" id="GO:0016020">
    <property type="term" value="C:membrane"/>
    <property type="evidence" value="ECO:0007669"/>
    <property type="project" value="UniProtKB-SubCell"/>
</dbReference>
<keyword evidence="2" id="KW-1003">Cell membrane</keyword>
<accession>A0A931EAW5</accession>
<feature type="transmembrane region" description="Helical" evidence="6">
    <location>
        <begin position="208"/>
        <end position="226"/>
    </location>
</feature>
<dbReference type="Pfam" id="PF01040">
    <property type="entry name" value="UbiA"/>
    <property type="match status" value="1"/>
</dbReference>
<feature type="transmembrane region" description="Helical" evidence="6">
    <location>
        <begin position="109"/>
        <end position="129"/>
    </location>
</feature>
<dbReference type="InterPro" id="IPR044878">
    <property type="entry name" value="UbiA_sf"/>
</dbReference>
<keyword evidence="3 6" id="KW-0812">Transmembrane</keyword>
<evidence type="ECO:0000313" key="8">
    <source>
        <dbReference type="Proteomes" id="UP000628448"/>
    </source>
</evidence>
<evidence type="ECO:0000256" key="6">
    <source>
        <dbReference type="SAM" id="Phobius"/>
    </source>
</evidence>
<evidence type="ECO:0000256" key="4">
    <source>
        <dbReference type="ARBA" id="ARBA00022989"/>
    </source>
</evidence>
<evidence type="ECO:0000256" key="5">
    <source>
        <dbReference type="ARBA" id="ARBA00023136"/>
    </source>
</evidence>
<dbReference type="Gene3D" id="1.10.357.140">
    <property type="entry name" value="UbiA prenyltransferase"/>
    <property type="match status" value="1"/>
</dbReference>
<reference evidence="7" key="1">
    <citation type="submission" date="2020-11" db="EMBL/GenBank/DDBJ databases">
        <title>Bacterial whole genome sequence for Panacibacter sp. DH6.</title>
        <authorList>
            <person name="Le V."/>
            <person name="Ko S."/>
            <person name="Ahn C.-Y."/>
            <person name="Oh H.-M."/>
        </authorList>
    </citation>
    <scope>NUCLEOTIDE SEQUENCE</scope>
    <source>
        <strain evidence="7">DH6</strain>
    </source>
</reference>
<dbReference type="GO" id="GO:0016765">
    <property type="term" value="F:transferase activity, transferring alkyl or aryl (other than methyl) groups"/>
    <property type="evidence" value="ECO:0007669"/>
    <property type="project" value="InterPro"/>
</dbReference>
<comment type="subcellular location">
    <subcellularLocation>
        <location evidence="1">Membrane</location>
        <topology evidence="1">Multi-pass membrane protein</topology>
    </subcellularLocation>
</comment>
<evidence type="ECO:0000313" key="7">
    <source>
        <dbReference type="EMBL" id="MBG9377574.1"/>
    </source>
</evidence>
<sequence>MPVFFFALSFVGSIHWLHAIAALLIIHLLIYPSSNGYNSYMDRDTDSIGGLEKPEQPTKELFYVTIAMDIAALLLAYFVNPLFAFGLVVYILFSRLYSYRGIRLKKYPVIGYVTVVLNQGALIFALVFYTADKTGVQDIPLIPLAASIFLIGGFYPITQVYQHAADKKDNVRTISMLLGKRGTFVFCGIMYAIAFALLFIQYNSTGSIRMFIILQLFFIPVVFYFIKWFVAVFKDEKAASFKNTMRMNMLAATCTNLAFITIIILHQIG</sequence>
<feature type="transmembrane region" description="Helical" evidence="6">
    <location>
        <begin position="247"/>
        <end position="268"/>
    </location>
</feature>
<evidence type="ECO:0000256" key="2">
    <source>
        <dbReference type="ARBA" id="ARBA00022475"/>
    </source>
</evidence>
<comment type="caution">
    <text evidence="7">The sequence shown here is derived from an EMBL/GenBank/DDBJ whole genome shotgun (WGS) entry which is preliminary data.</text>
</comment>
<dbReference type="AlphaFoldDB" id="A0A931EAW5"/>
<keyword evidence="5 6" id="KW-0472">Membrane</keyword>